<keyword evidence="1" id="KW-0812">Transmembrane</keyword>
<protein>
    <submittedName>
        <fullName evidence="2">Uncharacterized protein</fullName>
    </submittedName>
</protein>
<keyword evidence="1" id="KW-1133">Transmembrane helix</keyword>
<evidence type="ECO:0000256" key="1">
    <source>
        <dbReference type="SAM" id="Phobius"/>
    </source>
</evidence>
<dbReference type="Proteomes" id="UP000576969">
    <property type="component" value="Unassembled WGS sequence"/>
</dbReference>
<sequence>MATELTPQPAERPAGPALMHLLEQELAAADTTREALQARANTVVTTSVALATLFLAFAGLVQGPEEPLPPAALALLVAAAATLLASSLTAFRLQAFRRLPRLSDETLAQYTHPDLPAASALDLEKRILPTLAVRTRSARELNERLHVLFLRALALEVGGVVLAAIGVVVLLTAATDAASAVWPLIAGLAVAAAVVFAVLAWGGRRPAAR</sequence>
<evidence type="ECO:0000313" key="2">
    <source>
        <dbReference type="EMBL" id="NYE18741.1"/>
    </source>
</evidence>
<feature type="transmembrane region" description="Helical" evidence="1">
    <location>
        <begin position="73"/>
        <end position="93"/>
    </location>
</feature>
<feature type="transmembrane region" description="Helical" evidence="1">
    <location>
        <begin position="43"/>
        <end position="61"/>
    </location>
</feature>
<feature type="transmembrane region" description="Helical" evidence="1">
    <location>
        <begin position="148"/>
        <end position="174"/>
    </location>
</feature>
<dbReference type="AlphaFoldDB" id="A0A7Y9KIL5"/>
<proteinExistence type="predicted"/>
<gene>
    <name evidence="2" type="ORF">BJ991_000769</name>
</gene>
<comment type="caution">
    <text evidence="2">The sequence shown here is derived from an EMBL/GenBank/DDBJ whole genome shotgun (WGS) entry which is preliminary data.</text>
</comment>
<reference evidence="2 3" key="1">
    <citation type="submission" date="2020-07" db="EMBL/GenBank/DDBJ databases">
        <title>Sequencing the genomes of 1000 actinobacteria strains.</title>
        <authorList>
            <person name="Klenk H.-P."/>
        </authorList>
    </citation>
    <scope>NUCLEOTIDE SEQUENCE [LARGE SCALE GENOMIC DNA]</scope>
    <source>
        <strain evidence="2 3">DSM 24662</strain>
    </source>
</reference>
<name>A0A7Y9KIL5_9MICO</name>
<dbReference type="RefSeq" id="WP_179487605.1">
    <property type="nucleotide sequence ID" value="NZ_JACCBV010000001.1"/>
</dbReference>
<evidence type="ECO:0000313" key="3">
    <source>
        <dbReference type="Proteomes" id="UP000576969"/>
    </source>
</evidence>
<keyword evidence="1" id="KW-0472">Membrane</keyword>
<organism evidence="2 3">
    <name type="scientific">Microbacterium immunditiarum</name>
    <dbReference type="NCBI Taxonomy" id="337480"/>
    <lineage>
        <taxon>Bacteria</taxon>
        <taxon>Bacillati</taxon>
        <taxon>Actinomycetota</taxon>
        <taxon>Actinomycetes</taxon>
        <taxon>Micrococcales</taxon>
        <taxon>Microbacteriaceae</taxon>
        <taxon>Microbacterium</taxon>
    </lineage>
</organism>
<feature type="transmembrane region" description="Helical" evidence="1">
    <location>
        <begin position="180"/>
        <end position="201"/>
    </location>
</feature>
<accession>A0A7Y9KIL5</accession>
<dbReference type="EMBL" id="JACCBV010000001">
    <property type="protein sequence ID" value="NYE18741.1"/>
    <property type="molecule type" value="Genomic_DNA"/>
</dbReference>
<keyword evidence="3" id="KW-1185">Reference proteome</keyword>